<dbReference type="EMBL" id="ASRX01000096">
    <property type="protein sequence ID" value="EYF00861.1"/>
    <property type="molecule type" value="Genomic_DNA"/>
</dbReference>
<evidence type="ECO:0000313" key="3">
    <source>
        <dbReference type="EMBL" id="EYF00861.1"/>
    </source>
</evidence>
<keyword evidence="2" id="KW-0472">Membrane</keyword>
<reference evidence="3 4" key="1">
    <citation type="submission" date="2013-05" db="EMBL/GenBank/DDBJ databases">
        <title>Genome assembly of Chondromyces apiculatus DSM 436.</title>
        <authorList>
            <person name="Sharma G."/>
            <person name="Khatri I."/>
            <person name="Kaur C."/>
            <person name="Mayilraj S."/>
            <person name="Subramanian S."/>
        </authorList>
    </citation>
    <scope>NUCLEOTIDE SEQUENCE [LARGE SCALE GENOMIC DNA]</scope>
    <source>
        <strain evidence="3 4">DSM 436</strain>
    </source>
</reference>
<dbReference type="AlphaFoldDB" id="A0A017SX01"/>
<feature type="compositionally biased region" description="Basic and acidic residues" evidence="1">
    <location>
        <begin position="167"/>
        <end position="178"/>
    </location>
</feature>
<feature type="compositionally biased region" description="Polar residues" evidence="1">
    <location>
        <begin position="180"/>
        <end position="189"/>
    </location>
</feature>
<gene>
    <name evidence="3" type="ORF">CAP_8950</name>
</gene>
<protein>
    <submittedName>
        <fullName evidence="3">Uncharacterized protein</fullName>
    </submittedName>
</protein>
<comment type="caution">
    <text evidence="3">The sequence shown here is derived from an EMBL/GenBank/DDBJ whole genome shotgun (WGS) entry which is preliminary data.</text>
</comment>
<name>A0A017SX01_9BACT</name>
<feature type="region of interest" description="Disordered" evidence="1">
    <location>
        <begin position="148"/>
        <end position="207"/>
    </location>
</feature>
<sequence>MTCGRFAVALRVDTRSSGRIAGLVRTGIVIVAGLLGIARHRARAGLALPLHGPHGAGRAIRPGIAARRPLHACIQGALVAVIEVVGLAGLLDRRTGHASNHPAVARDLERRRAIRARRDGAHPVGPAGVERAGVSIVAVRRLRARLRRAGPGSAGRGETAASEPEEERQKRGNGRDGNEPGSTSMQTGSAAVRKGRDRHGAAFSWRG</sequence>
<accession>A0A017SX01</accession>
<keyword evidence="4" id="KW-1185">Reference proteome</keyword>
<evidence type="ECO:0000256" key="1">
    <source>
        <dbReference type="SAM" id="MobiDB-lite"/>
    </source>
</evidence>
<dbReference type="Proteomes" id="UP000019678">
    <property type="component" value="Unassembled WGS sequence"/>
</dbReference>
<keyword evidence="2" id="KW-0812">Transmembrane</keyword>
<organism evidence="3 4">
    <name type="scientific">Chondromyces apiculatus DSM 436</name>
    <dbReference type="NCBI Taxonomy" id="1192034"/>
    <lineage>
        <taxon>Bacteria</taxon>
        <taxon>Pseudomonadati</taxon>
        <taxon>Myxococcota</taxon>
        <taxon>Polyangia</taxon>
        <taxon>Polyangiales</taxon>
        <taxon>Polyangiaceae</taxon>
        <taxon>Chondromyces</taxon>
    </lineage>
</organism>
<proteinExistence type="predicted"/>
<evidence type="ECO:0000313" key="4">
    <source>
        <dbReference type="Proteomes" id="UP000019678"/>
    </source>
</evidence>
<evidence type="ECO:0000256" key="2">
    <source>
        <dbReference type="SAM" id="Phobius"/>
    </source>
</evidence>
<feature type="transmembrane region" description="Helical" evidence="2">
    <location>
        <begin position="20"/>
        <end position="38"/>
    </location>
</feature>
<keyword evidence="2" id="KW-1133">Transmembrane helix</keyword>